<dbReference type="GO" id="GO:0019877">
    <property type="term" value="P:diaminopimelate biosynthetic process"/>
    <property type="evidence" value="ECO:0007669"/>
    <property type="project" value="UniProtKB-ARBA"/>
</dbReference>
<organism evidence="4 5">
    <name type="scientific">Rhodococcus spelaei</name>
    <dbReference type="NCBI Taxonomy" id="2546320"/>
    <lineage>
        <taxon>Bacteria</taxon>
        <taxon>Bacillati</taxon>
        <taxon>Actinomycetota</taxon>
        <taxon>Actinomycetes</taxon>
        <taxon>Mycobacteriales</taxon>
        <taxon>Nocardiaceae</taxon>
        <taxon>Rhodococcus</taxon>
    </lineage>
</organism>
<dbReference type="SUPFAM" id="SSF53187">
    <property type="entry name" value="Zn-dependent exopeptidases"/>
    <property type="match status" value="1"/>
</dbReference>
<feature type="binding site" evidence="2">
    <location>
        <position position="137"/>
    </location>
    <ligand>
        <name>Mn(2+)</name>
        <dbReference type="ChEBI" id="CHEBI:29035"/>
        <label>2</label>
    </ligand>
</feature>
<dbReference type="NCBIfam" id="TIGR01891">
    <property type="entry name" value="amidohydrolases"/>
    <property type="match status" value="1"/>
</dbReference>
<keyword evidence="2" id="KW-0479">Metal-binding</keyword>
<evidence type="ECO:0000259" key="3">
    <source>
        <dbReference type="Pfam" id="PF07687"/>
    </source>
</evidence>
<evidence type="ECO:0000313" key="4">
    <source>
        <dbReference type="EMBL" id="TQF69126.1"/>
    </source>
</evidence>
<evidence type="ECO:0000256" key="2">
    <source>
        <dbReference type="PIRSR" id="PIRSR005962-1"/>
    </source>
</evidence>
<reference evidence="4 5" key="1">
    <citation type="submission" date="2019-06" db="EMBL/GenBank/DDBJ databases">
        <title>Rhodococcus spaelei sp. nov., isolated from a cave.</title>
        <authorList>
            <person name="Lee S.D."/>
        </authorList>
    </citation>
    <scope>NUCLEOTIDE SEQUENCE [LARGE SCALE GENOMIC DNA]</scope>
    <source>
        <strain evidence="4 5">C9-5</strain>
    </source>
</reference>
<dbReference type="FunFam" id="3.30.70.360:FF:000001">
    <property type="entry name" value="N-acetyldiaminopimelate deacetylase"/>
    <property type="match status" value="1"/>
</dbReference>
<dbReference type="AlphaFoldDB" id="A0A541B9W7"/>
<dbReference type="InterPro" id="IPR036264">
    <property type="entry name" value="Bact_exopeptidase_dim_dom"/>
</dbReference>
<dbReference type="GO" id="GO:0046872">
    <property type="term" value="F:metal ion binding"/>
    <property type="evidence" value="ECO:0007669"/>
    <property type="project" value="UniProtKB-KW"/>
</dbReference>
<dbReference type="PANTHER" id="PTHR11014">
    <property type="entry name" value="PEPTIDASE M20 FAMILY MEMBER"/>
    <property type="match status" value="1"/>
</dbReference>
<feature type="binding site" evidence="2">
    <location>
        <position position="368"/>
    </location>
    <ligand>
        <name>Mn(2+)</name>
        <dbReference type="ChEBI" id="CHEBI:29035"/>
        <label>2</label>
    </ligand>
</feature>
<dbReference type="SUPFAM" id="SSF55031">
    <property type="entry name" value="Bacterial exopeptidase dimerisation domain"/>
    <property type="match status" value="1"/>
</dbReference>
<comment type="cofactor">
    <cofactor evidence="2">
        <name>Mn(2+)</name>
        <dbReference type="ChEBI" id="CHEBI:29035"/>
    </cofactor>
    <text evidence="2">The Mn(2+) ion enhances activity.</text>
</comment>
<name>A0A541B9W7_9NOCA</name>
<sequence length="401" mass="42521">MSIRDDARDLHGDLVQLRRALHAEPEVGLHLPRTQEKVLVALDGLPLQLSTGSALSSVIGVLRGGKPGPTVLLRGDMDALPVAERTGLDYTSRNPDRMHACGHDLHTSMLVGAAKLLSAHRDQLAGDVVFMFQPGEEGYDGARLMIEEGMFDASGSRPIAAYGLHVSASGLPSGVFTTRRGPVLAASDAVQVTVRGRGGHGSAPHRALDPIPAACEMVTALQTFVTRSFDPFDPVMLTVGAFQAGTANNVIPDEARFDATVRSFSAESHARVRDGFARVCAGIAAAHGLEVDVDYVDQYPVTVNNDVEAEFAADVVGEVHGEERFVWTPQPATGSEDFSRVLDEIPGAFVFLGARPGDKDPATAAYNHSPLAEFDDGVLGDGAALYSELALRRLAQSRPAA</sequence>
<evidence type="ECO:0000313" key="5">
    <source>
        <dbReference type="Proteomes" id="UP000316256"/>
    </source>
</evidence>
<dbReference type="EMBL" id="VIGH01000004">
    <property type="protein sequence ID" value="TQF69126.1"/>
    <property type="molecule type" value="Genomic_DNA"/>
</dbReference>
<dbReference type="Gene3D" id="3.30.70.360">
    <property type="match status" value="1"/>
</dbReference>
<dbReference type="InterPro" id="IPR017439">
    <property type="entry name" value="Amidohydrolase"/>
</dbReference>
<evidence type="ECO:0000256" key="1">
    <source>
        <dbReference type="ARBA" id="ARBA00022801"/>
    </source>
</evidence>
<feature type="domain" description="Peptidase M20 dimerisation" evidence="3">
    <location>
        <begin position="190"/>
        <end position="280"/>
    </location>
</feature>
<proteinExistence type="predicted"/>
<protein>
    <submittedName>
        <fullName evidence="4">Amidohydrolase</fullName>
    </submittedName>
</protein>
<dbReference type="InterPro" id="IPR002933">
    <property type="entry name" value="Peptidase_M20"/>
</dbReference>
<keyword evidence="2" id="KW-0464">Manganese</keyword>
<feature type="binding site" evidence="2">
    <location>
        <position position="103"/>
    </location>
    <ligand>
        <name>Mn(2+)</name>
        <dbReference type="ChEBI" id="CHEBI:29035"/>
        <label>2</label>
    </ligand>
</feature>
<dbReference type="Gene3D" id="3.40.630.10">
    <property type="entry name" value="Zn peptidases"/>
    <property type="match status" value="1"/>
</dbReference>
<gene>
    <name evidence="4" type="ORF">FK531_10165</name>
</gene>
<keyword evidence="5" id="KW-1185">Reference proteome</keyword>
<dbReference type="CDD" id="cd03886">
    <property type="entry name" value="M20_Acy1"/>
    <property type="match status" value="1"/>
</dbReference>
<dbReference type="Proteomes" id="UP000316256">
    <property type="component" value="Unassembled WGS sequence"/>
</dbReference>
<feature type="binding site" evidence="2">
    <location>
        <position position="165"/>
    </location>
    <ligand>
        <name>Mn(2+)</name>
        <dbReference type="ChEBI" id="CHEBI:29035"/>
        <label>2</label>
    </ligand>
</feature>
<comment type="caution">
    <text evidence="4">The sequence shown here is derived from an EMBL/GenBank/DDBJ whole genome shotgun (WGS) entry which is preliminary data.</text>
</comment>
<keyword evidence="1 4" id="KW-0378">Hydrolase</keyword>
<dbReference type="GO" id="GO:0050118">
    <property type="term" value="F:N-acetyldiaminopimelate deacetylase activity"/>
    <property type="evidence" value="ECO:0007669"/>
    <property type="project" value="UniProtKB-ARBA"/>
</dbReference>
<dbReference type="RefSeq" id="WP_142098682.1">
    <property type="nucleotide sequence ID" value="NZ_VIGH01000004.1"/>
</dbReference>
<dbReference type="PIRSF" id="PIRSF005962">
    <property type="entry name" value="Pept_M20D_amidohydro"/>
    <property type="match status" value="1"/>
</dbReference>
<dbReference type="Pfam" id="PF01546">
    <property type="entry name" value="Peptidase_M20"/>
    <property type="match status" value="1"/>
</dbReference>
<feature type="binding site" evidence="2">
    <location>
        <position position="101"/>
    </location>
    <ligand>
        <name>Mn(2+)</name>
        <dbReference type="ChEBI" id="CHEBI:29035"/>
        <label>2</label>
    </ligand>
</feature>
<dbReference type="PANTHER" id="PTHR11014:SF63">
    <property type="entry name" value="METALLOPEPTIDASE, PUTATIVE (AFU_ORTHOLOGUE AFUA_6G09600)-RELATED"/>
    <property type="match status" value="1"/>
</dbReference>
<dbReference type="OrthoDB" id="9777385at2"/>
<dbReference type="Pfam" id="PF07687">
    <property type="entry name" value="M20_dimer"/>
    <property type="match status" value="1"/>
</dbReference>
<accession>A0A541B9W7</accession>
<dbReference type="InterPro" id="IPR011650">
    <property type="entry name" value="Peptidase_M20_dimer"/>
</dbReference>